<evidence type="ECO:0000256" key="2">
    <source>
        <dbReference type="ARBA" id="ARBA00022692"/>
    </source>
</evidence>
<evidence type="ECO:0000313" key="7">
    <source>
        <dbReference type="EMBL" id="MBD8503562.1"/>
    </source>
</evidence>
<accession>A0ABR9BBF9</accession>
<dbReference type="SUPFAM" id="SSF55073">
    <property type="entry name" value="Nucleotide cyclase"/>
    <property type="match status" value="1"/>
</dbReference>
<keyword evidence="3" id="KW-1133">Transmembrane helix</keyword>
<evidence type="ECO:0000256" key="3">
    <source>
        <dbReference type="ARBA" id="ARBA00022989"/>
    </source>
</evidence>
<dbReference type="InterPro" id="IPR052163">
    <property type="entry name" value="DGC-Regulatory_Protein"/>
</dbReference>
<dbReference type="InterPro" id="IPR000014">
    <property type="entry name" value="PAS"/>
</dbReference>
<dbReference type="NCBIfam" id="TIGR00229">
    <property type="entry name" value="sensory_box"/>
    <property type="match status" value="1"/>
</dbReference>
<feature type="domain" description="GGDEF" evidence="6">
    <location>
        <begin position="499"/>
        <end position="633"/>
    </location>
</feature>
<evidence type="ECO:0000313" key="8">
    <source>
        <dbReference type="Proteomes" id="UP000603602"/>
    </source>
</evidence>
<dbReference type="Pfam" id="PF03924">
    <property type="entry name" value="CHASE"/>
    <property type="match status" value="1"/>
</dbReference>
<dbReference type="SMART" id="SM00267">
    <property type="entry name" value="GGDEF"/>
    <property type="match status" value="1"/>
</dbReference>
<name>A0ABR9BBF9_9RHOO</name>
<dbReference type="Gene3D" id="3.30.70.270">
    <property type="match status" value="1"/>
</dbReference>
<evidence type="ECO:0000259" key="6">
    <source>
        <dbReference type="PROSITE" id="PS50887"/>
    </source>
</evidence>
<dbReference type="SMART" id="SM01079">
    <property type="entry name" value="CHASE"/>
    <property type="match status" value="1"/>
</dbReference>
<dbReference type="InterPro" id="IPR000160">
    <property type="entry name" value="GGDEF_dom"/>
</dbReference>
<dbReference type="SUPFAM" id="SSF55785">
    <property type="entry name" value="PYP-like sensor domain (PAS domain)"/>
    <property type="match status" value="1"/>
</dbReference>
<dbReference type="InterPro" id="IPR043128">
    <property type="entry name" value="Rev_trsase/Diguanyl_cyclase"/>
</dbReference>
<keyword evidence="2" id="KW-0812">Transmembrane</keyword>
<proteinExistence type="predicted"/>
<dbReference type="PROSITE" id="PS50839">
    <property type="entry name" value="CHASE"/>
    <property type="match status" value="1"/>
</dbReference>
<reference evidence="8" key="1">
    <citation type="submission" date="2023-07" db="EMBL/GenBank/DDBJ databases">
        <title>Thauera sp. CAU 1555 isolated from sand of Yaerae Beach.</title>
        <authorList>
            <person name="Kim W."/>
        </authorList>
    </citation>
    <scope>NUCLEOTIDE SEQUENCE [LARGE SCALE GENOMIC DNA]</scope>
    <source>
        <strain evidence="8">CAU 1555</strain>
    </source>
</reference>
<protein>
    <submittedName>
        <fullName evidence="7">GGDEF domain-containing protein</fullName>
    </submittedName>
</protein>
<dbReference type="InterPro" id="IPR006189">
    <property type="entry name" value="CHASE_dom"/>
</dbReference>
<comment type="subcellular location">
    <subcellularLocation>
        <location evidence="1">Membrane</location>
    </subcellularLocation>
</comment>
<dbReference type="NCBIfam" id="TIGR00254">
    <property type="entry name" value="GGDEF"/>
    <property type="match status" value="1"/>
</dbReference>
<dbReference type="Proteomes" id="UP000603602">
    <property type="component" value="Unassembled WGS sequence"/>
</dbReference>
<sequence>MSKPGQPVRILAPALRARRVALAVAAAVLLAGLATWDQVARRGSTQERGHFERVVDQAVLSLEQQTALYRNALLGLRAAFRASDELDAAEFARYVDALQIDRNLSGLRAFALNRDLAHAELADYLERTRRQLPHLDGAYRSYAVHPPGTRERYHLVELIRPAIDNNRSLGYDLWSNETRRDTIARARVAGFAATPPIRLRQAADSTAVLMLAPVNAHGALANGPERDTVAASFLVGDMVDAALSGDLRRQFQLRIIDTGLDSDPLPPPEALFEDVLHDEDRILAAVDPATRELNFGGRTWQLEFRPVHRPAALGESLALLLLTGSLSLLSGAVTYLGMQRRQRAARVAALAQLGSDCVFSLDACGVVCEASGSAERITGLPRTAWRGRTLCAGALEADRERVAEAVGQALANGGPVMVEFRTKEDGAGSRWIAARIGNHLHDHRIGCVLVQISDIDARKRGEETIARMAFFDPLTNLPNRRLLDERARLTLGNAHRLGVQAAVLVLDLDGFKEVNDEAGHAVGDEVLKAVAARLSASVRENDTAARLGGDEFVVLLAASQHGEVEACAAAQRIAAALAAPVEAAGRSWRISASIGIALYPDNGATLDDLLRAADEAMYRIKHEGRDGYALAGQGPRARPG</sequence>
<dbReference type="PROSITE" id="PS50887">
    <property type="entry name" value="GGDEF"/>
    <property type="match status" value="1"/>
</dbReference>
<gene>
    <name evidence="7" type="ORF">IFO67_11760</name>
</gene>
<dbReference type="Pfam" id="PF00990">
    <property type="entry name" value="GGDEF"/>
    <property type="match status" value="1"/>
</dbReference>
<dbReference type="InterPro" id="IPR042240">
    <property type="entry name" value="CHASE_sf"/>
</dbReference>
<keyword evidence="8" id="KW-1185">Reference proteome</keyword>
<dbReference type="InterPro" id="IPR035965">
    <property type="entry name" value="PAS-like_dom_sf"/>
</dbReference>
<evidence type="ECO:0000259" key="5">
    <source>
        <dbReference type="PROSITE" id="PS50839"/>
    </source>
</evidence>
<organism evidence="7 8">
    <name type="scientific">Thauera sedimentorum</name>
    <dbReference type="NCBI Taxonomy" id="2767595"/>
    <lineage>
        <taxon>Bacteria</taxon>
        <taxon>Pseudomonadati</taxon>
        <taxon>Pseudomonadota</taxon>
        <taxon>Betaproteobacteria</taxon>
        <taxon>Rhodocyclales</taxon>
        <taxon>Zoogloeaceae</taxon>
        <taxon>Thauera</taxon>
    </lineage>
</organism>
<dbReference type="PANTHER" id="PTHR46663:SF3">
    <property type="entry name" value="SLL0267 PROTEIN"/>
    <property type="match status" value="1"/>
</dbReference>
<dbReference type="PANTHER" id="PTHR46663">
    <property type="entry name" value="DIGUANYLATE CYCLASE DGCT-RELATED"/>
    <property type="match status" value="1"/>
</dbReference>
<feature type="domain" description="CHASE" evidence="5">
    <location>
        <begin position="82"/>
        <end position="214"/>
    </location>
</feature>
<dbReference type="Gene3D" id="3.30.450.350">
    <property type="entry name" value="CHASE domain"/>
    <property type="match status" value="1"/>
</dbReference>
<keyword evidence="4" id="KW-0472">Membrane</keyword>
<dbReference type="EMBL" id="JACYTO010000002">
    <property type="protein sequence ID" value="MBD8503562.1"/>
    <property type="molecule type" value="Genomic_DNA"/>
</dbReference>
<dbReference type="Gene3D" id="3.30.450.20">
    <property type="entry name" value="PAS domain"/>
    <property type="match status" value="1"/>
</dbReference>
<dbReference type="InterPro" id="IPR029787">
    <property type="entry name" value="Nucleotide_cyclase"/>
</dbReference>
<dbReference type="RefSeq" id="WP_187718390.1">
    <property type="nucleotide sequence ID" value="NZ_JACTAH010000002.1"/>
</dbReference>
<dbReference type="CDD" id="cd01949">
    <property type="entry name" value="GGDEF"/>
    <property type="match status" value="1"/>
</dbReference>
<evidence type="ECO:0000256" key="4">
    <source>
        <dbReference type="ARBA" id="ARBA00023136"/>
    </source>
</evidence>
<dbReference type="CDD" id="cd00130">
    <property type="entry name" value="PAS"/>
    <property type="match status" value="1"/>
</dbReference>
<comment type="caution">
    <text evidence="7">The sequence shown here is derived from an EMBL/GenBank/DDBJ whole genome shotgun (WGS) entry which is preliminary data.</text>
</comment>
<evidence type="ECO:0000256" key="1">
    <source>
        <dbReference type="ARBA" id="ARBA00004370"/>
    </source>
</evidence>